<evidence type="ECO:0000313" key="1">
    <source>
        <dbReference type="EMBL" id="GBM86426.1"/>
    </source>
</evidence>
<dbReference type="Proteomes" id="UP000499080">
    <property type="component" value="Unassembled WGS sequence"/>
</dbReference>
<organism evidence="1 2">
    <name type="scientific">Araneus ventricosus</name>
    <name type="common">Orbweaver spider</name>
    <name type="synonym">Epeira ventricosa</name>
    <dbReference type="NCBI Taxonomy" id="182803"/>
    <lineage>
        <taxon>Eukaryota</taxon>
        <taxon>Metazoa</taxon>
        <taxon>Ecdysozoa</taxon>
        <taxon>Arthropoda</taxon>
        <taxon>Chelicerata</taxon>
        <taxon>Arachnida</taxon>
        <taxon>Araneae</taxon>
        <taxon>Araneomorphae</taxon>
        <taxon>Entelegynae</taxon>
        <taxon>Araneoidea</taxon>
        <taxon>Araneidae</taxon>
        <taxon>Araneus</taxon>
    </lineage>
</organism>
<dbReference type="AlphaFoldDB" id="A0A4Y2JB30"/>
<evidence type="ECO:0000313" key="2">
    <source>
        <dbReference type="Proteomes" id="UP000499080"/>
    </source>
</evidence>
<sequence>MYRESSRAPFKYDLAKRGEKKSALRQRLLIKIRDRLSSVTRLDSAEHPLHMWTWPILNPTRSDVFPLVWCESLGRISGLQDA</sequence>
<name>A0A4Y2JB30_ARAVE</name>
<comment type="caution">
    <text evidence="1">The sequence shown here is derived from an EMBL/GenBank/DDBJ whole genome shotgun (WGS) entry which is preliminary data.</text>
</comment>
<proteinExistence type="predicted"/>
<protein>
    <submittedName>
        <fullName evidence="1">Uncharacterized protein</fullName>
    </submittedName>
</protein>
<reference evidence="1 2" key="1">
    <citation type="journal article" date="2019" name="Sci. Rep.">
        <title>Orb-weaving spider Araneus ventricosus genome elucidates the spidroin gene catalogue.</title>
        <authorList>
            <person name="Kono N."/>
            <person name="Nakamura H."/>
            <person name="Ohtoshi R."/>
            <person name="Moran D.A.P."/>
            <person name="Shinohara A."/>
            <person name="Yoshida Y."/>
            <person name="Fujiwara M."/>
            <person name="Mori M."/>
            <person name="Tomita M."/>
            <person name="Arakawa K."/>
        </authorList>
    </citation>
    <scope>NUCLEOTIDE SEQUENCE [LARGE SCALE GENOMIC DNA]</scope>
</reference>
<keyword evidence="2" id="KW-1185">Reference proteome</keyword>
<accession>A0A4Y2JB30</accession>
<gene>
    <name evidence="1" type="ORF">AVEN_35073_1</name>
</gene>
<dbReference type="EMBL" id="BGPR01003312">
    <property type="protein sequence ID" value="GBM86426.1"/>
    <property type="molecule type" value="Genomic_DNA"/>
</dbReference>